<dbReference type="InterPro" id="IPR036388">
    <property type="entry name" value="WH-like_DNA-bd_sf"/>
</dbReference>
<keyword evidence="3" id="KW-0238">DNA-binding</keyword>
<keyword evidence="4" id="KW-0804">Transcription</keyword>
<dbReference type="PANTHER" id="PTHR30537">
    <property type="entry name" value="HTH-TYPE TRANSCRIPTIONAL REGULATOR"/>
    <property type="match status" value="1"/>
</dbReference>
<dbReference type="InterPro" id="IPR036390">
    <property type="entry name" value="WH_DNA-bd_sf"/>
</dbReference>
<dbReference type="eggNOG" id="COG0583">
    <property type="taxonomic scope" value="Bacteria"/>
</dbReference>
<dbReference type="STRING" id="1192034.CAP_4477"/>
<gene>
    <name evidence="6" type="ORF">CAP_4477</name>
</gene>
<dbReference type="Gene3D" id="3.40.190.290">
    <property type="match status" value="1"/>
</dbReference>
<dbReference type="PRINTS" id="PR00039">
    <property type="entry name" value="HTHLYSR"/>
</dbReference>
<dbReference type="GO" id="GO:0003700">
    <property type="term" value="F:DNA-binding transcription factor activity"/>
    <property type="evidence" value="ECO:0007669"/>
    <property type="project" value="InterPro"/>
</dbReference>
<dbReference type="RefSeq" id="WP_044244102.1">
    <property type="nucleotide sequence ID" value="NZ_ASRX01000033.1"/>
</dbReference>
<accession>A0A017T5J9</accession>
<evidence type="ECO:0000313" key="7">
    <source>
        <dbReference type="Proteomes" id="UP000019678"/>
    </source>
</evidence>
<evidence type="ECO:0000259" key="5">
    <source>
        <dbReference type="PROSITE" id="PS50931"/>
    </source>
</evidence>
<dbReference type="FunFam" id="1.10.10.10:FF:000001">
    <property type="entry name" value="LysR family transcriptional regulator"/>
    <property type="match status" value="1"/>
</dbReference>
<dbReference type="SUPFAM" id="SSF46785">
    <property type="entry name" value="Winged helix' DNA-binding domain"/>
    <property type="match status" value="1"/>
</dbReference>
<feature type="domain" description="HTH lysR-type" evidence="5">
    <location>
        <begin position="6"/>
        <end position="63"/>
    </location>
</feature>
<dbReference type="Gene3D" id="1.10.10.10">
    <property type="entry name" value="Winged helix-like DNA-binding domain superfamily/Winged helix DNA-binding domain"/>
    <property type="match status" value="1"/>
</dbReference>
<dbReference type="CDD" id="cd08422">
    <property type="entry name" value="PBP2_CrgA_like"/>
    <property type="match status" value="1"/>
</dbReference>
<dbReference type="InterPro" id="IPR005119">
    <property type="entry name" value="LysR_subst-bd"/>
</dbReference>
<dbReference type="PROSITE" id="PS50931">
    <property type="entry name" value="HTH_LYSR"/>
    <property type="match status" value="1"/>
</dbReference>
<dbReference type="PANTHER" id="PTHR30537:SF66">
    <property type="entry name" value="IRON-REGULATED VIRULENCE REGULATORY PROTEIN IRGB"/>
    <property type="match status" value="1"/>
</dbReference>
<evidence type="ECO:0000256" key="4">
    <source>
        <dbReference type="ARBA" id="ARBA00023163"/>
    </source>
</evidence>
<keyword evidence="2" id="KW-0805">Transcription regulation</keyword>
<dbReference type="AlphaFoldDB" id="A0A017T5J9"/>
<dbReference type="SUPFAM" id="SSF53850">
    <property type="entry name" value="Periplasmic binding protein-like II"/>
    <property type="match status" value="1"/>
</dbReference>
<evidence type="ECO:0000256" key="1">
    <source>
        <dbReference type="ARBA" id="ARBA00009437"/>
    </source>
</evidence>
<dbReference type="OrthoDB" id="9808620at2"/>
<comment type="similarity">
    <text evidence="1">Belongs to the LysR transcriptional regulatory family.</text>
</comment>
<protein>
    <submittedName>
        <fullName evidence="6">Transcriptional regulator PtxR</fullName>
    </submittedName>
</protein>
<organism evidence="6 7">
    <name type="scientific">Chondromyces apiculatus DSM 436</name>
    <dbReference type="NCBI Taxonomy" id="1192034"/>
    <lineage>
        <taxon>Bacteria</taxon>
        <taxon>Pseudomonadati</taxon>
        <taxon>Myxococcota</taxon>
        <taxon>Polyangia</taxon>
        <taxon>Polyangiales</taxon>
        <taxon>Polyangiaceae</taxon>
        <taxon>Chondromyces</taxon>
    </lineage>
</organism>
<dbReference type="Proteomes" id="UP000019678">
    <property type="component" value="Unassembled WGS sequence"/>
</dbReference>
<sequence>MRSAEVDLNRMAVFVAVAEAGSFTEAGRTLGLTKSMVSQHVRRLEEDLGVTLMQRTTRRLSLTQAGEVYLQSATSILAQAREVHARIQQLRRAPSGLLRITASFDLTLDLLTPLIHKFTQQNPRVDIDLIADDGVLDLVERQLDVAIRIGWLADSSMVASMLGEFEQVVCAAPAYLGGAPPLAVPEDLSRAAWVTLTALRSPNRWTFLDAHGVEQTVQTRGRVATNSPSAVRAFLLAGAGVGAIAEHLVREDLRAGRLVRLFPEHALPSGGIYAVMPSRRQVPLKVSAFVSFLKTELRAQAPPRTATRR</sequence>
<dbReference type="EMBL" id="ASRX01000033">
    <property type="protein sequence ID" value="EYF04509.1"/>
    <property type="molecule type" value="Genomic_DNA"/>
</dbReference>
<evidence type="ECO:0000313" key="6">
    <source>
        <dbReference type="EMBL" id="EYF04509.1"/>
    </source>
</evidence>
<dbReference type="InterPro" id="IPR058163">
    <property type="entry name" value="LysR-type_TF_proteobact-type"/>
</dbReference>
<dbReference type="GO" id="GO:0006351">
    <property type="term" value="P:DNA-templated transcription"/>
    <property type="evidence" value="ECO:0007669"/>
    <property type="project" value="TreeGrafter"/>
</dbReference>
<keyword evidence="7" id="KW-1185">Reference proteome</keyword>
<proteinExistence type="inferred from homology"/>
<dbReference type="Pfam" id="PF03466">
    <property type="entry name" value="LysR_substrate"/>
    <property type="match status" value="1"/>
</dbReference>
<evidence type="ECO:0000256" key="3">
    <source>
        <dbReference type="ARBA" id="ARBA00023125"/>
    </source>
</evidence>
<dbReference type="Pfam" id="PF00126">
    <property type="entry name" value="HTH_1"/>
    <property type="match status" value="1"/>
</dbReference>
<dbReference type="GO" id="GO:0043565">
    <property type="term" value="F:sequence-specific DNA binding"/>
    <property type="evidence" value="ECO:0007669"/>
    <property type="project" value="TreeGrafter"/>
</dbReference>
<name>A0A017T5J9_9BACT</name>
<dbReference type="InterPro" id="IPR000847">
    <property type="entry name" value="LysR_HTH_N"/>
</dbReference>
<reference evidence="6 7" key="1">
    <citation type="submission" date="2013-05" db="EMBL/GenBank/DDBJ databases">
        <title>Genome assembly of Chondromyces apiculatus DSM 436.</title>
        <authorList>
            <person name="Sharma G."/>
            <person name="Khatri I."/>
            <person name="Kaur C."/>
            <person name="Mayilraj S."/>
            <person name="Subramanian S."/>
        </authorList>
    </citation>
    <scope>NUCLEOTIDE SEQUENCE [LARGE SCALE GENOMIC DNA]</scope>
    <source>
        <strain evidence="6 7">DSM 436</strain>
    </source>
</reference>
<evidence type="ECO:0000256" key="2">
    <source>
        <dbReference type="ARBA" id="ARBA00023015"/>
    </source>
</evidence>
<comment type="caution">
    <text evidence="6">The sequence shown here is derived from an EMBL/GenBank/DDBJ whole genome shotgun (WGS) entry which is preliminary data.</text>
</comment>